<dbReference type="OrthoDB" id="9802811at2"/>
<dbReference type="InterPro" id="IPR036676">
    <property type="entry name" value="PurM-like_C_sf"/>
</dbReference>
<name>A0A318EAD0_9GAMM</name>
<feature type="domain" description="PurM-like C-terminal" evidence="4">
    <location>
        <begin position="148"/>
        <end position="288"/>
    </location>
</feature>
<dbReference type="InterPro" id="IPR036921">
    <property type="entry name" value="PurM-like_N_sf"/>
</dbReference>
<comment type="miscellaneous">
    <text evidence="2">Reaction mechanism of ThiL seems to utilize a direct, inline transfer of the gamma-phosphate of ATP to TMP rather than a phosphorylated enzyme intermediate.</text>
</comment>
<feature type="binding site" evidence="2">
    <location>
        <position position="52"/>
    </location>
    <ligand>
        <name>substrate</name>
    </ligand>
</feature>
<feature type="binding site" evidence="2">
    <location>
        <position position="43"/>
    </location>
    <ligand>
        <name>Mg(2+)</name>
        <dbReference type="ChEBI" id="CHEBI:18420"/>
        <label>4</label>
    </ligand>
</feature>
<dbReference type="Proteomes" id="UP000248330">
    <property type="component" value="Unassembled WGS sequence"/>
</dbReference>
<feature type="binding site" evidence="2">
    <location>
        <position position="73"/>
    </location>
    <ligand>
        <name>Mg(2+)</name>
        <dbReference type="ChEBI" id="CHEBI:18420"/>
        <label>2</label>
    </ligand>
</feature>
<dbReference type="AlphaFoldDB" id="A0A318EAD0"/>
<dbReference type="NCBIfam" id="TIGR01379">
    <property type="entry name" value="thiL"/>
    <property type="match status" value="1"/>
</dbReference>
<feature type="binding site" evidence="2">
    <location>
        <position position="306"/>
    </location>
    <ligand>
        <name>substrate</name>
    </ligand>
</feature>
<dbReference type="SUPFAM" id="SSF55326">
    <property type="entry name" value="PurM N-terminal domain-like"/>
    <property type="match status" value="1"/>
</dbReference>
<dbReference type="PANTHER" id="PTHR30270">
    <property type="entry name" value="THIAMINE-MONOPHOSPHATE KINASE"/>
    <property type="match status" value="1"/>
</dbReference>
<dbReference type="UniPathway" id="UPA00060">
    <property type="reaction ID" value="UER00142"/>
</dbReference>
<feature type="binding site" evidence="2">
    <location>
        <position position="205"/>
    </location>
    <ligand>
        <name>Mg(2+)</name>
        <dbReference type="ChEBI" id="CHEBI:18420"/>
        <label>5</label>
    </ligand>
</feature>
<keyword evidence="2" id="KW-0808">Transferase</keyword>
<feature type="binding site" evidence="2">
    <location>
        <position position="253"/>
    </location>
    <ligand>
        <name>substrate</name>
    </ligand>
</feature>
<gene>
    <name evidence="2" type="primary">thiL</name>
    <name evidence="5" type="ORF">C8D93_104204</name>
</gene>
<comment type="catalytic activity">
    <reaction evidence="2">
        <text>thiamine phosphate + ATP = thiamine diphosphate + ADP</text>
        <dbReference type="Rhea" id="RHEA:15913"/>
        <dbReference type="ChEBI" id="CHEBI:30616"/>
        <dbReference type="ChEBI" id="CHEBI:37575"/>
        <dbReference type="ChEBI" id="CHEBI:58937"/>
        <dbReference type="ChEBI" id="CHEBI:456216"/>
        <dbReference type="EC" id="2.7.4.16"/>
    </reaction>
</comment>
<feature type="binding site" evidence="2">
    <location>
        <position position="28"/>
    </location>
    <ligand>
        <name>Mg(2+)</name>
        <dbReference type="ChEBI" id="CHEBI:18420"/>
        <label>3</label>
    </ligand>
</feature>
<feature type="binding site" evidence="2">
    <location>
        <position position="144"/>
    </location>
    <ligand>
        <name>ATP</name>
        <dbReference type="ChEBI" id="CHEBI:30616"/>
    </ligand>
</feature>
<feature type="binding site" evidence="2">
    <location>
        <begin position="119"/>
        <end position="120"/>
    </location>
    <ligand>
        <name>ATP</name>
        <dbReference type="ChEBI" id="CHEBI:30616"/>
    </ligand>
</feature>
<proteinExistence type="inferred from homology"/>
<dbReference type="GO" id="GO:0009228">
    <property type="term" value="P:thiamine biosynthetic process"/>
    <property type="evidence" value="ECO:0007669"/>
    <property type="project" value="UniProtKB-KW"/>
</dbReference>
<dbReference type="GO" id="GO:0005524">
    <property type="term" value="F:ATP binding"/>
    <property type="evidence" value="ECO:0007669"/>
    <property type="project" value="UniProtKB-UniRule"/>
</dbReference>
<keyword evidence="2" id="KW-0479">Metal-binding</keyword>
<feature type="binding site" evidence="2">
    <location>
        <position position="45"/>
    </location>
    <ligand>
        <name>Mg(2+)</name>
        <dbReference type="ChEBI" id="CHEBI:18420"/>
        <label>2</label>
    </ligand>
</feature>
<keyword evidence="1 2" id="KW-0784">Thiamine biosynthesis</keyword>
<feature type="binding site" evidence="2">
    <location>
        <position position="45"/>
    </location>
    <ligand>
        <name>Mg(2+)</name>
        <dbReference type="ChEBI" id="CHEBI:18420"/>
        <label>1</label>
    </ligand>
</feature>
<dbReference type="EMBL" id="QICN01000004">
    <property type="protein sequence ID" value="PXV68506.1"/>
    <property type="molecule type" value="Genomic_DNA"/>
</dbReference>
<keyword evidence="2" id="KW-0067">ATP-binding</keyword>
<dbReference type="Pfam" id="PF00586">
    <property type="entry name" value="AIRS"/>
    <property type="match status" value="1"/>
</dbReference>
<dbReference type="GO" id="GO:0009030">
    <property type="term" value="F:thiamine-phosphate kinase activity"/>
    <property type="evidence" value="ECO:0007669"/>
    <property type="project" value="UniProtKB-UniRule"/>
</dbReference>
<feature type="binding site" evidence="2">
    <location>
        <position position="120"/>
    </location>
    <ligand>
        <name>Mg(2+)</name>
        <dbReference type="ChEBI" id="CHEBI:18420"/>
        <label>1</label>
    </ligand>
</feature>
<dbReference type="CDD" id="cd02194">
    <property type="entry name" value="ThiL"/>
    <property type="match status" value="1"/>
</dbReference>
<reference evidence="5 6" key="1">
    <citation type="submission" date="2018-04" db="EMBL/GenBank/DDBJ databases">
        <title>Genomic Encyclopedia of Type Strains, Phase IV (KMG-IV): sequencing the most valuable type-strain genomes for metagenomic binning, comparative biology and taxonomic classification.</title>
        <authorList>
            <person name="Goeker M."/>
        </authorList>
    </citation>
    <scope>NUCLEOTIDE SEQUENCE [LARGE SCALE GENOMIC DNA]</scope>
    <source>
        <strain evidence="5 6">DSM 104150</strain>
    </source>
</reference>
<feature type="binding site" evidence="2">
    <location>
        <position position="44"/>
    </location>
    <ligand>
        <name>Mg(2+)</name>
        <dbReference type="ChEBI" id="CHEBI:18420"/>
        <label>1</label>
    </ligand>
</feature>
<feature type="binding site" evidence="2">
    <location>
        <position position="204"/>
    </location>
    <ligand>
        <name>ATP</name>
        <dbReference type="ChEBI" id="CHEBI:30616"/>
    </ligand>
</feature>
<feature type="binding site" evidence="2">
    <location>
        <position position="28"/>
    </location>
    <ligand>
        <name>Mg(2+)</name>
        <dbReference type="ChEBI" id="CHEBI:18420"/>
        <label>4</label>
    </ligand>
</feature>
<comment type="pathway">
    <text evidence="2">Cofactor biosynthesis; thiamine diphosphate biosynthesis; thiamine diphosphate from thiamine phosphate: step 1/1.</text>
</comment>
<accession>A0A318EAD0</accession>
<comment type="similarity">
    <text evidence="2">Belongs to the thiamine-monophosphate kinase family.</text>
</comment>
<feature type="binding site" evidence="2">
    <location>
        <position position="73"/>
    </location>
    <ligand>
        <name>Mg(2+)</name>
        <dbReference type="ChEBI" id="CHEBI:18420"/>
        <label>4</label>
    </ligand>
</feature>
<dbReference type="Pfam" id="PF02769">
    <property type="entry name" value="AIRS_C"/>
    <property type="match status" value="1"/>
</dbReference>
<dbReference type="SUPFAM" id="SSF56042">
    <property type="entry name" value="PurM C-terminal domain-like"/>
    <property type="match status" value="1"/>
</dbReference>
<dbReference type="GO" id="GO:0000287">
    <property type="term" value="F:magnesium ion binding"/>
    <property type="evidence" value="ECO:0007669"/>
    <property type="project" value="UniProtKB-UniRule"/>
</dbReference>
<dbReference type="RefSeq" id="WP_110264995.1">
    <property type="nucleotide sequence ID" value="NZ_CAKZQT010000015.1"/>
</dbReference>
<feature type="binding site" evidence="2">
    <location>
        <position position="202"/>
    </location>
    <ligand>
        <name>Mg(2+)</name>
        <dbReference type="ChEBI" id="CHEBI:18420"/>
        <label>3</label>
    </ligand>
</feature>
<dbReference type="InterPro" id="IPR006283">
    <property type="entry name" value="ThiL-like"/>
</dbReference>
<dbReference type="PANTHER" id="PTHR30270:SF0">
    <property type="entry name" value="THIAMINE-MONOPHOSPHATE KINASE"/>
    <property type="match status" value="1"/>
</dbReference>
<comment type="caution">
    <text evidence="5">The sequence shown here is derived from an EMBL/GenBank/DDBJ whole genome shotgun (WGS) entry which is preliminary data.</text>
</comment>
<dbReference type="InterPro" id="IPR010918">
    <property type="entry name" value="PurM-like_C_dom"/>
</dbReference>
<evidence type="ECO:0000256" key="2">
    <source>
        <dbReference type="HAMAP-Rule" id="MF_02128"/>
    </source>
</evidence>
<evidence type="ECO:0000313" key="6">
    <source>
        <dbReference type="Proteomes" id="UP000248330"/>
    </source>
</evidence>
<keyword evidence="2" id="KW-0547">Nucleotide-binding</keyword>
<organism evidence="5 6">
    <name type="scientific">Sinimarinibacterium flocculans</name>
    <dbReference type="NCBI Taxonomy" id="985250"/>
    <lineage>
        <taxon>Bacteria</taxon>
        <taxon>Pseudomonadati</taxon>
        <taxon>Pseudomonadota</taxon>
        <taxon>Gammaproteobacteria</taxon>
        <taxon>Nevskiales</taxon>
        <taxon>Nevskiaceae</taxon>
        <taxon>Sinimarinibacterium</taxon>
    </lineage>
</organism>
<dbReference type="GO" id="GO:0009229">
    <property type="term" value="P:thiamine diphosphate biosynthetic process"/>
    <property type="evidence" value="ECO:0007669"/>
    <property type="project" value="UniProtKB-UniRule"/>
</dbReference>
<keyword evidence="2" id="KW-0460">Magnesium</keyword>
<sequence>MDEFALIRRHFAGLTPQGDGVVLGVGDDAAVLQPASGCELVVTSDTLVAGRHFPAETAAGDIGWKSLAVNLSDLAAMGARPRWFTLALTLPDADDAWLAAFAAGLRTLADAHGVALVGGDTTRGPLSITITALGEVPAGQVLRRDGARPGDAICVTGTLGDAALALQQGSAADATLRARLDRPAPRIDAGLSLRGLAHAALDLSDGLFGDLRHILDASRVGAVLEVDALPMSPAFRAAAAASSRRALQLTGGDDYELCVCLPADAVDRAAARLDVPLTRVGRITAEPQLCLVDAAGHTITPSFTAYRHFP</sequence>
<comment type="function">
    <text evidence="2">Catalyzes the ATP-dependent phosphorylation of thiamine-monophosphate (TMP) to form thiamine-pyrophosphate (TPP), the active form of vitamin B1.</text>
</comment>
<dbReference type="EC" id="2.7.4.16" evidence="2"/>
<evidence type="ECO:0000313" key="5">
    <source>
        <dbReference type="EMBL" id="PXV68506.1"/>
    </source>
</evidence>
<dbReference type="HAMAP" id="MF_02128">
    <property type="entry name" value="TMP_kinase"/>
    <property type="match status" value="1"/>
</dbReference>
<feature type="binding site" evidence="2">
    <location>
        <position position="73"/>
    </location>
    <ligand>
        <name>Mg(2+)</name>
        <dbReference type="ChEBI" id="CHEBI:18420"/>
        <label>3</label>
    </ligand>
</feature>
<comment type="caution">
    <text evidence="2">Lacks conserved residue(s) required for the propagation of feature annotation.</text>
</comment>
<evidence type="ECO:0000256" key="1">
    <source>
        <dbReference type="ARBA" id="ARBA00022977"/>
    </source>
</evidence>
<dbReference type="Gene3D" id="3.90.650.10">
    <property type="entry name" value="PurM-like C-terminal domain"/>
    <property type="match status" value="1"/>
</dbReference>
<dbReference type="InterPro" id="IPR016188">
    <property type="entry name" value="PurM-like_N"/>
</dbReference>
<evidence type="ECO:0000259" key="3">
    <source>
        <dbReference type="Pfam" id="PF00586"/>
    </source>
</evidence>
<evidence type="ECO:0000259" key="4">
    <source>
        <dbReference type="Pfam" id="PF02769"/>
    </source>
</evidence>
<keyword evidence="6" id="KW-1185">Reference proteome</keyword>
<dbReference type="PIRSF" id="PIRSF005303">
    <property type="entry name" value="Thiam_monoph_kin"/>
    <property type="match status" value="1"/>
</dbReference>
<protein>
    <recommendedName>
        <fullName evidence="2">Thiamine-monophosphate kinase</fullName>
        <shortName evidence="2">TMP kinase</shortName>
        <shortName evidence="2">Thiamine-phosphate kinase</shortName>
        <ecNumber evidence="2">2.7.4.16</ecNumber>
    </recommendedName>
</protein>
<keyword evidence="2 5" id="KW-0418">Kinase</keyword>
<dbReference type="Gene3D" id="3.30.1330.10">
    <property type="entry name" value="PurM-like, N-terminal domain"/>
    <property type="match status" value="1"/>
</dbReference>
<feature type="domain" description="PurM-like N-terminal" evidence="3">
    <location>
        <begin position="26"/>
        <end position="136"/>
    </location>
</feature>